<evidence type="ECO:0000313" key="2">
    <source>
        <dbReference type="EMBL" id="KAK7452201.1"/>
    </source>
</evidence>
<comment type="caution">
    <text evidence="2">The sequence shown here is derived from an EMBL/GenBank/DDBJ whole genome shotgun (WGS) entry which is preliminary data.</text>
</comment>
<accession>A0ABR1J6L6</accession>
<dbReference type="EMBL" id="JBANRG010000029">
    <property type="protein sequence ID" value="KAK7452201.1"/>
    <property type="molecule type" value="Genomic_DNA"/>
</dbReference>
<feature type="compositionally biased region" description="Polar residues" evidence="1">
    <location>
        <begin position="22"/>
        <end position="43"/>
    </location>
</feature>
<keyword evidence="3" id="KW-1185">Reference proteome</keyword>
<name>A0ABR1J6L6_9AGAR</name>
<gene>
    <name evidence="2" type="ORF">VKT23_012304</name>
</gene>
<sequence length="144" mass="15945">MSTRSHPVTGNRRNPSRKPKSTETAEVNTTPSVGSPSAKTTPDFQARNGMALRGNRDVHPGAIARNKPRCSTAEVQAEKATQQAARDTQKQRRADAIARAAQIKDEQNQQDQETESNANHPPTKVTQKKQRKKDMTHLLSKKPQ</sequence>
<feature type="compositionally biased region" description="Polar residues" evidence="1">
    <location>
        <begin position="109"/>
        <end position="120"/>
    </location>
</feature>
<evidence type="ECO:0000313" key="3">
    <source>
        <dbReference type="Proteomes" id="UP001498398"/>
    </source>
</evidence>
<feature type="compositionally biased region" description="Basic residues" evidence="1">
    <location>
        <begin position="126"/>
        <end position="144"/>
    </location>
</feature>
<reference evidence="2 3" key="1">
    <citation type="submission" date="2024-01" db="EMBL/GenBank/DDBJ databases">
        <title>A draft genome for the cacao thread blight pathogen Marasmiellus scandens.</title>
        <authorList>
            <person name="Baruah I.K."/>
            <person name="Leung J."/>
            <person name="Bukari Y."/>
            <person name="Amoako-Attah I."/>
            <person name="Meinhardt L.W."/>
            <person name="Bailey B.A."/>
            <person name="Cohen S.P."/>
        </authorList>
    </citation>
    <scope>NUCLEOTIDE SEQUENCE [LARGE SCALE GENOMIC DNA]</scope>
    <source>
        <strain evidence="2 3">GH-19</strain>
    </source>
</reference>
<feature type="compositionally biased region" description="Basic and acidic residues" evidence="1">
    <location>
        <begin position="87"/>
        <end position="107"/>
    </location>
</feature>
<feature type="region of interest" description="Disordered" evidence="1">
    <location>
        <begin position="1"/>
        <end position="144"/>
    </location>
</feature>
<dbReference type="Proteomes" id="UP001498398">
    <property type="component" value="Unassembled WGS sequence"/>
</dbReference>
<evidence type="ECO:0000256" key="1">
    <source>
        <dbReference type="SAM" id="MobiDB-lite"/>
    </source>
</evidence>
<proteinExistence type="predicted"/>
<feature type="compositionally biased region" description="Polar residues" evidence="1">
    <location>
        <begin position="1"/>
        <end position="13"/>
    </location>
</feature>
<organism evidence="2 3">
    <name type="scientific">Marasmiellus scandens</name>
    <dbReference type="NCBI Taxonomy" id="2682957"/>
    <lineage>
        <taxon>Eukaryota</taxon>
        <taxon>Fungi</taxon>
        <taxon>Dikarya</taxon>
        <taxon>Basidiomycota</taxon>
        <taxon>Agaricomycotina</taxon>
        <taxon>Agaricomycetes</taxon>
        <taxon>Agaricomycetidae</taxon>
        <taxon>Agaricales</taxon>
        <taxon>Marasmiineae</taxon>
        <taxon>Omphalotaceae</taxon>
        <taxon>Marasmiellus</taxon>
    </lineage>
</organism>
<protein>
    <submittedName>
        <fullName evidence="2">Uncharacterized protein</fullName>
    </submittedName>
</protein>